<dbReference type="PANTHER" id="PTHR33121">
    <property type="entry name" value="CYCLIC DI-GMP PHOSPHODIESTERASE PDEF"/>
    <property type="match status" value="1"/>
</dbReference>
<dbReference type="Gene3D" id="3.20.20.450">
    <property type="entry name" value="EAL domain"/>
    <property type="match status" value="1"/>
</dbReference>
<sequence>MAYTKPPFRSMRDGGLPSALARSLESELVKAFGQGEIEVLFQPQFSSASEELIGAEALARWQHPTLGEIGARDLFNIAEKARLVAPLSRHVVAQALEQACHWPQHLTLSLNVTPEEIADAEFAREFASLIGRSSMSPKRLTMEITEDVLLGDLDTAAEALAALKKTGMRVALDDFGAGFCNFHYLKLLPLDALKLDRVMVQGICEDERDLAVLRAIVTMAHALGLDVVAEGVETDGQRDVIVSEGCAYWQGFLRAAPMRSNALLQMLGDAA</sequence>
<keyword evidence="3" id="KW-1185">Reference proteome</keyword>
<dbReference type="PROSITE" id="PS50883">
    <property type="entry name" value="EAL"/>
    <property type="match status" value="1"/>
</dbReference>
<dbReference type="Proteomes" id="UP000194420">
    <property type="component" value="Unassembled WGS sequence"/>
</dbReference>
<gene>
    <name evidence="2" type="ORF">SAMN06297468_2522</name>
</gene>
<dbReference type="EMBL" id="FXWG01000003">
    <property type="protein sequence ID" value="SMQ74290.1"/>
    <property type="molecule type" value="Genomic_DNA"/>
</dbReference>
<dbReference type="GO" id="GO:0071111">
    <property type="term" value="F:cyclic-guanylate-specific phosphodiesterase activity"/>
    <property type="evidence" value="ECO:0007669"/>
    <property type="project" value="InterPro"/>
</dbReference>
<evidence type="ECO:0000313" key="2">
    <source>
        <dbReference type="EMBL" id="SMQ74290.1"/>
    </source>
</evidence>
<dbReference type="OrthoDB" id="9814202at2"/>
<dbReference type="Pfam" id="PF00563">
    <property type="entry name" value="EAL"/>
    <property type="match status" value="1"/>
</dbReference>
<dbReference type="InterPro" id="IPR001633">
    <property type="entry name" value="EAL_dom"/>
</dbReference>
<reference evidence="3" key="1">
    <citation type="submission" date="2017-04" db="EMBL/GenBank/DDBJ databases">
        <authorList>
            <person name="Varghese N."/>
            <person name="Submissions S."/>
        </authorList>
    </citation>
    <scope>NUCLEOTIDE SEQUENCE [LARGE SCALE GENOMIC DNA]</scope>
</reference>
<evidence type="ECO:0000259" key="1">
    <source>
        <dbReference type="PROSITE" id="PS50883"/>
    </source>
</evidence>
<dbReference type="SMART" id="SM00052">
    <property type="entry name" value="EAL"/>
    <property type="match status" value="1"/>
</dbReference>
<dbReference type="RefSeq" id="WP_086438392.1">
    <property type="nucleotide sequence ID" value="NZ_FXWG01000003.1"/>
</dbReference>
<dbReference type="PANTHER" id="PTHR33121:SF70">
    <property type="entry name" value="SIGNALING PROTEIN YKOW"/>
    <property type="match status" value="1"/>
</dbReference>
<organism evidence="2 3">
    <name type="scientific">Altererythrobacter xiamenensis</name>
    <dbReference type="NCBI Taxonomy" id="1316679"/>
    <lineage>
        <taxon>Bacteria</taxon>
        <taxon>Pseudomonadati</taxon>
        <taxon>Pseudomonadota</taxon>
        <taxon>Alphaproteobacteria</taxon>
        <taxon>Sphingomonadales</taxon>
        <taxon>Erythrobacteraceae</taxon>
        <taxon>Altererythrobacter</taxon>
    </lineage>
</organism>
<name>A0A1Y6FM60_9SPHN</name>
<accession>A0A1Y6FM60</accession>
<dbReference type="SUPFAM" id="SSF141868">
    <property type="entry name" value="EAL domain-like"/>
    <property type="match status" value="1"/>
</dbReference>
<dbReference type="InterPro" id="IPR050706">
    <property type="entry name" value="Cyclic-di-GMP_PDE-like"/>
</dbReference>
<dbReference type="CDD" id="cd01948">
    <property type="entry name" value="EAL"/>
    <property type="match status" value="1"/>
</dbReference>
<proteinExistence type="predicted"/>
<protein>
    <submittedName>
        <fullName evidence="2">EAL domain, c-di-GMP-specific phosphodiesterase class I (Or its enzymatically inactive variant)</fullName>
    </submittedName>
</protein>
<dbReference type="AlphaFoldDB" id="A0A1Y6FM60"/>
<dbReference type="InterPro" id="IPR035919">
    <property type="entry name" value="EAL_sf"/>
</dbReference>
<feature type="domain" description="EAL" evidence="1">
    <location>
        <begin position="21"/>
        <end position="271"/>
    </location>
</feature>
<evidence type="ECO:0000313" key="3">
    <source>
        <dbReference type="Proteomes" id="UP000194420"/>
    </source>
</evidence>